<evidence type="ECO:0000259" key="3">
    <source>
        <dbReference type="Pfam" id="PF00501"/>
    </source>
</evidence>
<protein>
    <recommendedName>
        <fullName evidence="6">AMP-dependent synthetase/ligase domain-containing protein</fullName>
    </recommendedName>
</protein>
<dbReference type="SUPFAM" id="SSF56801">
    <property type="entry name" value="Acetyl-CoA synthetase-like"/>
    <property type="match status" value="1"/>
</dbReference>
<gene>
    <name evidence="5" type="ORF">LCGC14_0188890</name>
</gene>
<dbReference type="AlphaFoldDB" id="A0A0F9X5Y5"/>
<dbReference type="InterPro" id="IPR000873">
    <property type="entry name" value="AMP-dep_synth/lig_dom"/>
</dbReference>
<sequence length="497" mass="52696">MVRVEQFLADQVAARGDAPALSDSTGVRWTYKNFDKASDDIAQALKDAGVQPNDRVLMLSENCAAAVATVFGTWKAGAVIIPVNARQSAGEIQRIIDHAAPAAVVLTCHASSDATVHAETLNAAEITGAFGTMHLATPIASNPDDELSDVAVLLYTTGTTGDPKGVMLTHDNVRFGGKASAKLRGINPGDVVYGVLPLTHVFGLCSVMTASCCAGAEIRLEARFSAEKLYTALTTGVNFLSAVPQMHALLMQYTKEQGLTQLNSETLRYVSSGAAPLDPTWKRKAERFYGVAIQNGYGMTESTAGISATSNPLGSPDISVGPSLPGVETKIDDTVEGGSNGKGEVLTRGGHVMKGYYKNPTETAKVLSADGWLRTGDLGSFDEHGHLHILGRSKELIIHGGFNVYPPEVEAAINDHPQVIQAAVVGRSTGNDEEVLAFVQIAEGDTLDPQDLKAFVKERLTGYKRPSQFIIGTSLPAAPTGKILKHKLIETFKDQLA</sequence>
<feature type="domain" description="AMP-dependent synthetase/ligase" evidence="3">
    <location>
        <begin position="9"/>
        <end position="357"/>
    </location>
</feature>
<dbReference type="PROSITE" id="PS00455">
    <property type="entry name" value="AMP_BINDING"/>
    <property type="match status" value="1"/>
</dbReference>
<evidence type="ECO:0000256" key="1">
    <source>
        <dbReference type="ARBA" id="ARBA00006432"/>
    </source>
</evidence>
<organism evidence="5">
    <name type="scientific">marine sediment metagenome</name>
    <dbReference type="NCBI Taxonomy" id="412755"/>
    <lineage>
        <taxon>unclassified sequences</taxon>
        <taxon>metagenomes</taxon>
        <taxon>ecological metagenomes</taxon>
    </lineage>
</organism>
<comment type="similarity">
    <text evidence="1">Belongs to the ATP-dependent AMP-binding enzyme family.</text>
</comment>
<evidence type="ECO:0000256" key="2">
    <source>
        <dbReference type="ARBA" id="ARBA00022598"/>
    </source>
</evidence>
<dbReference type="Gene3D" id="3.40.50.12780">
    <property type="entry name" value="N-terminal domain of ligase-like"/>
    <property type="match status" value="1"/>
</dbReference>
<dbReference type="Pfam" id="PF00501">
    <property type="entry name" value="AMP-binding"/>
    <property type="match status" value="1"/>
</dbReference>
<dbReference type="EMBL" id="LAZR01000079">
    <property type="protein sequence ID" value="KKN94276.1"/>
    <property type="molecule type" value="Genomic_DNA"/>
</dbReference>
<dbReference type="InterPro" id="IPR042099">
    <property type="entry name" value="ANL_N_sf"/>
</dbReference>
<evidence type="ECO:0008006" key="6">
    <source>
        <dbReference type="Google" id="ProtNLM"/>
    </source>
</evidence>
<dbReference type="GO" id="GO:0006631">
    <property type="term" value="P:fatty acid metabolic process"/>
    <property type="evidence" value="ECO:0007669"/>
    <property type="project" value="TreeGrafter"/>
</dbReference>
<accession>A0A0F9X5Y5</accession>
<feature type="domain" description="AMP-binding enzyme C-terminal" evidence="4">
    <location>
        <begin position="408"/>
        <end position="482"/>
    </location>
</feature>
<evidence type="ECO:0000313" key="5">
    <source>
        <dbReference type="EMBL" id="KKN94276.1"/>
    </source>
</evidence>
<dbReference type="PANTHER" id="PTHR43201">
    <property type="entry name" value="ACYL-COA SYNTHETASE"/>
    <property type="match status" value="1"/>
</dbReference>
<dbReference type="GO" id="GO:0031956">
    <property type="term" value="F:medium-chain fatty acid-CoA ligase activity"/>
    <property type="evidence" value="ECO:0007669"/>
    <property type="project" value="TreeGrafter"/>
</dbReference>
<dbReference type="Gene3D" id="3.30.300.30">
    <property type="match status" value="1"/>
</dbReference>
<comment type="caution">
    <text evidence="5">The sequence shown here is derived from an EMBL/GenBank/DDBJ whole genome shotgun (WGS) entry which is preliminary data.</text>
</comment>
<evidence type="ECO:0000259" key="4">
    <source>
        <dbReference type="Pfam" id="PF13193"/>
    </source>
</evidence>
<dbReference type="InterPro" id="IPR045851">
    <property type="entry name" value="AMP-bd_C_sf"/>
</dbReference>
<dbReference type="InterPro" id="IPR025110">
    <property type="entry name" value="AMP-bd_C"/>
</dbReference>
<reference evidence="5" key="1">
    <citation type="journal article" date="2015" name="Nature">
        <title>Complex archaea that bridge the gap between prokaryotes and eukaryotes.</title>
        <authorList>
            <person name="Spang A."/>
            <person name="Saw J.H."/>
            <person name="Jorgensen S.L."/>
            <person name="Zaremba-Niedzwiedzka K."/>
            <person name="Martijn J."/>
            <person name="Lind A.E."/>
            <person name="van Eijk R."/>
            <person name="Schleper C."/>
            <person name="Guy L."/>
            <person name="Ettema T.J."/>
        </authorList>
    </citation>
    <scope>NUCLEOTIDE SEQUENCE</scope>
</reference>
<dbReference type="Pfam" id="PF13193">
    <property type="entry name" value="AMP-binding_C"/>
    <property type="match status" value="1"/>
</dbReference>
<name>A0A0F9X5Y5_9ZZZZ</name>
<dbReference type="InterPro" id="IPR020845">
    <property type="entry name" value="AMP-binding_CS"/>
</dbReference>
<dbReference type="PANTHER" id="PTHR43201:SF5">
    <property type="entry name" value="MEDIUM-CHAIN ACYL-COA LIGASE ACSF2, MITOCHONDRIAL"/>
    <property type="match status" value="1"/>
</dbReference>
<proteinExistence type="inferred from homology"/>
<keyword evidence="2" id="KW-0436">Ligase</keyword>